<gene>
    <name evidence="2" type="ORF">LYSBPC_19780</name>
</gene>
<keyword evidence="3" id="KW-1185">Reference proteome</keyword>
<protein>
    <recommendedName>
        <fullName evidence="4">DUF1648 domain-containing protein</fullName>
    </recommendedName>
</protein>
<keyword evidence="1" id="KW-0472">Membrane</keyword>
<feature type="transmembrane region" description="Helical" evidence="1">
    <location>
        <begin position="136"/>
        <end position="155"/>
    </location>
</feature>
<accession>A0ABQ5NL78</accession>
<comment type="caution">
    <text evidence="2">The sequence shown here is derived from an EMBL/GenBank/DDBJ whole genome shotgun (WGS) entry which is preliminary data.</text>
</comment>
<proteinExistence type="predicted"/>
<feature type="transmembrane region" description="Helical" evidence="1">
    <location>
        <begin position="12"/>
        <end position="35"/>
    </location>
</feature>
<keyword evidence="1" id="KW-0812">Transmembrane</keyword>
<organism evidence="2 3">
    <name type="scientific">Lysinibacillus piscis</name>
    <dbReference type="NCBI Taxonomy" id="2518931"/>
    <lineage>
        <taxon>Bacteria</taxon>
        <taxon>Bacillati</taxon>
        <taxon>Bacillota</taxon>
        <taxon>Bacilli</taxon>
        <taxon>Bacillales</taxon>
        <taxon>Bacillaceae</taxon>
        <taxon>Lysinibacillus</taxon>
    </lineage>
</organism>
<evidence type="ECO:0000313" key="3">
    <source>
        <dbReference type="Proteomes" id="UP001065593"/>
    </source>
</evidence>
<name>A0ABQ5NL78_9BACI</name>
<dbReference type="RefSeq" id="WP_264988605.1">
    <property type="nucleotide sequence ID" value="NZ_BRZA01000002.1"/>
</dbReference>
<sequence>MPSTKKIATPRFCRHLTGLTILIFSAGVVATIMHYSNLPASIPVLQSFTSRDAQFGPKIAIFYLPFVAFMLFLLLQYLEYRATFSQSTETGAQHKNRIMTFCLIKNSILLYFTYSLCNDLAVAFGHPRILQQWQAYAFLALLFGILGIGIIRGLFLTRHVK</sequence>
<dbReference type="EMBL" id="BRZA01000002">
    <property type="protein sequence ID" value="GLC88851.1"/>
    <property type="molecule type" value="Genomic_DNA"/>
</dbReference>
<keyword evidence="1" id="KW-1133">Transmembrane helix</keyword>
<feature type="transmembrane region" description="Helical" evidence="1">
    <location>
        <begin position="98"/>
        <end position="116"/>
    </location>
</feature>
<reference evidence="2" key="1">
    <citation type="submission" date="2022-08" db="EMBL/GenBank/DDBJ databases">
        <title>Draft genome sequence of Lysinibacillus sp. strain KH24.</title>
        <authorList>
            <person name="Kanbe H."/>
            <person name="Itoh H."/>
        </authorList>
    </citation>
    <scope>NUCLEOTIDE SEQUENCE</scope>
    <source>
        <strain evidence="2">KH24</strain>
    </source>
</reference>
<evidence type="ECO:0000256" key="1">
    <source>
        <dbReference type="SAM" id="Phobius"/>
    </source>
</evidence>
<evidence type="ECO:0008006" key="4">
    <source>
        <dbReference type="Google" id="ProtNLM"/>
    </source>
</evidence>
<evidence type="ECO:0000313" key="2">
    <source>
        <dbReference type="EMBL" id="GLC88851.1"/>
    </source>
</evidence>
<feature type="transmembrane region" description="Helical" evidence="1">
    <location>
        <begin position="55"/>
        <end position="78"/>
    </location>
</feature>
<dbReference type="Proteomes" id="UP001065593">
    <property type="component" value="Unassembled WGS sequence"/>
</dbReference>